<evidence type="ECO:0000313" key="2">
    <source>
        <dbReference type="Proteomes" id="UP000267049"/>
    </source>
</evidence>
<reference evidence="1 2" key="1">
    <citation type="submission" date="2018-11" db="EMBL/GenBank/DDBJ databases">
        <title>Lysobacter cryohumiis sp. nov., isolated from soil in the Tianshan Mountains, Xinjiang, China.</title>
        <authorList>
            <person name="Luo Y."/>
            <person name="Sheng H."/>
        </authorList>
    </citation>
    <scope>NUCLEOTIDE SEQUENCE [LARGE SCALE GENOMIC DNA]</scope>
    <source>
        <strain evidence="1 2">ZS60</strain>
    </source>
</reference>
<dbReference type="AlphaFoldDB" id="A0A3M8SSH2"/>
<dbReference type="Proteomes" id="UP000267049">
    <property type="component" value="Unassembled WGS sequence"/>
</dbReference>
<dbReference type="EMBL" id="RIBS01000013">
    <property type="protein sequence ID" value="RNF81712.1"/>
    <property type="molecule type" value="Genomic_DNA"/>
</dbReference>
<protein>
    <submittedName>
        <fullName evidence="1">Uncharacterized protein</fullName>
    </submittedName>
</protein>
<keyword evidence="2" id="KW-1185">Reference proteome</keyword>
<evidence type="ECO:0000313" key="1">
    <source>
        <dbReference type="EMBL" id="RNF81712.1"/>
    </source>
</evidence>
<name>A0A3M8SSH2_9GAMM</name>
<accession>A0A3M8SSH2</accession>
<proteinExistence type="predicted"/>
<sequence length="209" mass="23371">MELELARSDIRQVYVIPTTQMTLDAIPKWMESTARLAVVAPSVAGGLTPEKLLEQLKSPDTVQTPIAVVFSDQLVSPVHAPLLVEHLGTTQYLPALEVVAHLNYGLDLRVWVGDGFDMPPPECAPADVLRLLLRYQAGCQALGDRWLMRESQETRSPANRVNQARRRLRLLHSLVMHEFQDSPLPADYRSIVSRIGRMHKHLVDSARAA</sequence>
<gene>
    <name evidence="1" type="ORF">EER27_16470</name>
</gene>
<comment type="caution">
    <text evidence="1">The sequence shown here is derived from an EMBL/GenBank/DDBJ whole genome shotgun (WGS) entry which is preliminary data.</text>
</comment>
<organism evidence="1 2">
    <name type="scientific">Montanilutibacter psychrotolerans</name>
    <dbReference type="NCBI Taxonomy" id="1327343"/>
    <lineage>
        <taxon>Bacteria</taxon>
        <taxon>Pseudomonadati</taxon>
        <taxon>Pseudomonadota</taxon>
        <taxon>Gammaproteobacteria</taxon>
        <taxon>Lysobacterales</taxon>
        <taxon>Lysobacteraceae</taxon>
        <taxon>Montanilutibacter</taxon>
    </lineage>
</organism>